<gene>
    <name evidence="1" type="ORF">DPMN_162968</name>
</gene>
<reference evidence="1" key="1">
    <citation type="journal article" date="2019" name="bioRxiv">
        <title>The Genome of the Zebra Mussel, Dreissena polymorpha: A Resource for Invasive Species Research.</title>
        <authorList>
            <person name="McCartney M.A."/>
            <person name="Auch B."/>
            <person name="Kono T."/>
            <person name="Mallez S."/>
            <person name="Zhang Y."/>
            <person name="Obille A."/>
            <person name="Becker A."/>
            <person name="Abrahante J.E."/>
            <person name="Garbe J."/>
            <person name="Badalamenti J.P."/>
            <person name="Herman A."/>
            <person name="Mangelson H."/>
            <person name="Liachko I."/>
            <person name="Sullivan S."/>
            <person name="Sone E.D."/>
            <person name="Koren S."/>
            <person name="Silverstein K.A.T."/>
            <person name="Beckman K.B."/>
            <person name="Gohl D.M."/>
        </authorList>
    </citation>
    <scope>NUCLEOTIDE SEQUENCE</scope>
    <source>
        <strain evidence="1">Duluth1</strain>
        <tissue evidence="1">Whole animal</tissue>
    </source>
</reference>
<protein>
    <submittedName>
        <fullName evidence="1">Uncharacterized protein</fullName>
    </submittedName>
</protein>
<dbReference type="EMBL" id="JAIWYP010000008">
    <property type="protein sequence ID" value="KAH3784896.1"/>
    <property type="molecule type" value="Genomic_DNA"/>
</dbReference>
<sequence length="59" mass="6605">MSQARHASYSDLTNPALQHAINQNCLSTIHLARLGKYLISPSTCHQPELSVYHTPCKTR</sequence>
<reference evidence="1" key="2">
    <citation type="submission" date="2020-11" db="EMBL/GenBank/DDBJ databases">
        <authorList>
            <person name="McCartney M.A."/>
            <person name="Auch B."/>
            <person name="Kono T."/>
            <person name="Mallez S."/>
            <person name="Becker A."/>
            <person name="Gohl D.M."/>
            <person name="Silverstein K.A.T."/>
            <person name="Koren S."/>
            <person name="Bechman K.B."/>
            <person name="Herman A."/>
            <person name="Abrahante J.E."/>
            <person name="Garbe J."/>
        </authorList>
    </citation>
    <scope>NUCLEOTIDE SEQUENCE</scope>
    <source>
        <strain evidence="1">Duluth1</strain>
        <tissue evidence="1">Whole animal</tissue>
    </source>
</reference>
<dbReference type="Proteomes" id="UP000828390">
    <property type="component" value="Unassembled WGS sequence"/>
</dbReference>
<comment type="caution">
    <text evidence="1">The sequence shown here is derived from an EMBL/GenBank/DDBJ whole genome shotgun (WGS) entry which is preliminary data.</text>
</comment>
<accession>A0A9D4IQX8</accession>
<organism evidence="1 2">
    <name type="scientific">Dreissena polymorpha</name>
    <name type="common">Zebra mussel</name>
    <name type="synonym">Mytilus polymorpha</name>
    <dbReference type="NCBI Taxonomy" id="45954"/>
    <lineage>
        <taxon>Eukaryota</taxon>
        <taxon>Metazoa</taxon>
        <taxon>Spiralia</taxon>
        <taxon>Lophotrochozoa</taxon>
        <taxon>Mollusca</taxon>
        <taxon>Bivalvia</taxon>
        <taxon>Autobranchia</taxon>
        <taxon>Heteroconchia</taxon>
        <taxon>Euheterodonta</taxon>
        <taxon>Imparidentia</taxon>
        <taxon>Neoheterodontei</taxon>
        <taxon>Myida</taxon>
        <taxon>Dreissenoidea</taxon>
        <taxon>Dreissenidae</taxon>
        <taxon>Dreissena</taxon>
    </lineage>
</organism>
<dbReference type="AlphaFoldDB" id="A0A9D4IQX8"/>
<proteinExistence type="predicted"/>
<keyword evidence="2" id="KW-1185">Reference proteome</keyword>
<evidence type="ECO:0000313" key="2">
    <source>
        <dbReference type="Proteomes" id="UP000828390"/>
    </source>
</evidence>
<name>A0A9D4IQX8_DREPO</name>
<evidence type="ECO:0000313" key="1">
    <source>
        <dbReference type="EMBL" id="KAH3784896.1"/>
    </source>
</evidence>